<sequence>MSQLSKPSIDFGLNFLKQISSQCDSKNVLLSPLSVIIAYCMALDGAAGETEQQIKEVLNLDTIDSQDISEIIKQVIESYRISATDGSEQKCILEFGNLLMTNKDYKFQEAYVQNLQTNYSANAFNEDFNDGQNILEKVNSWVSEATRNKISTILNESPDPNAILLLLNTIYFEGKWLKPFSQDRTDDKIFNNSDGTTVKTKMMTFSGKSFNYVDRLDKKLKIVEIPYVGNISMILILPTEDNNLKKVIDNLDSTELSSLMESMKKTRLDTLTIPKFKLEDDHELHNILPSMGMTFPFHMNSEFPKIIEGSLPIFISQSIQKAVIEVFEKGTTASSATVVGFKLKSFTLPSLKKIITFIADRPFMFFIRDNESGVNLFMGQLSNMTHQQSL</sequence>
<dbReference type="PANTHER" id="PTHR11461:SF211">
    <property type="entry name" value="GH10112P-RELATED"/>
    <property type="match status" value="1"/>
</dbReference>
<evidence type="ECO:0000256" key="4">
    <source>
        <dbReference type="ARBA" id="ARBA00023180"/>
    </source>
</evidence>
<evidence type="ECO:0000256" key="1">
    <source>
        <dbReference type="ARBA" id="ARBA00009500"/>
    </source>
</evidence>
<dbReference type="SUPFAM" id="SSF56574">
    <property type="entry name" value="Serpins"/>
    <property type="match status" value="1"/>
</dbReference>
<dbReference type="EnsemblMetazoa" id="tetur10g04760.1">
    <property type="protein sequence ID" value="tetur10g04760.1"/>
    <property type="gene ID" value="tetur10g04760"/>
</dbReference>
<reference evidence="8" key="1">
    <citation type="submission" date="2011-08" db="EMBL/GenBank/DDBJ databases">
        <authorList>
            <person name="Rombauts S."/>
        </authorList>
    </citation>
    <scope>NUCLEOTIDE SEQUENCE</scope>
    <source>
        <strain evidence="8">London</strain>
    </source>
</reference>
<evidence type="ECO:0000259" key="6">
    <source>
        <dbReference type="SMART" id="SM00093"/>
    </source>
</evidence>
<name>T1KFX9_TETUR</name>
<dbReference type="Proteomes" id="UP000015104">
    <property type="component" value="Unassembled WGS sequence"/>
</dbReference>
<comment type="similarity">
    <text evidence="1 5">Belongs to the serpin family.</text>
</comment>
<dbReference type="InterPro" id="IPR042178">
    <property type="entry name" value="Serpin_sf_1"/>
</dbReference>
<dbReference type="EMBL" id="CAEY01000039">
    <property type="status" value="NOT_ANNOTATED_CDS"/>
    <property type="molecule type" value="Genomic_DNA"/>
</dbReference>
<dbReference type="Pfam" id="PF00079">
    <property type="entry name" value="Serpin"/>
    <property type="match status" value="1"/>
</dbReference>
<keyword evidence="2" id="KW-0646">Protease inhibitor</keyword>
<proteinExistence type="inferred from homology"/>
<accession>T1KFX9</accession>
<evidence type="ECO:0000256" key="5">
    <source>
        <dbReference type="RuleBase" id="RU000411"/>
    </source>
</evidence>
<dbReference type="AlphaFoldDB" id="T1KFX9"/>
<dbReference type="eggNOG" id="KOG2392">
    <property type="taxonomic scope" value="Eukaryota"/>
</dbReference>
<keyword evidence="3" id="KW-0722">Serine protease inhibitor</keyword>
<dbReference type="PROSITE" id="PS00284">
    <property type="entry name" value="SERPIN"/>
    <property type="match status" value="1"/>
</dbReference>
<dbReference type="Gene3D" id="3.30.497.10">
    <property type="entry name" value="Antithrombin, subunit I, domain 2"/>
    <property type="match status" value="1"/>
</dbReference>
<organism evidence="7 8">
    <name type="scientific">Tetranychus urticae</name>
    <name type="common">Two-spotted spider mite</name>
    <dbReference type="NCBI Taxonomy" id="32264"/>
    <lineage>
        <taxon>Eukaryota</taxon>
        <taxon>Metazoa</taxon>
        <taxon>Ecdysozoa</taxon>
        <taxon>Arthropoda</taxon>
        <taxon>Chelicerata</taxon>
        <taxon>Arachnida</taxon>
        <taxon>Acari</taxon>
        <taxon>Acariformes</taxon>
        <taxon>Trombidiformes</taxon>
        <taxon>Prostigmata</taxon>
        <taxon>Eleutherengona</taxon>
        <taxon>Raphignathae</taxon>
        <taxon>Tetranychoidea</taxon>
        <taxon>Tetranychidae</taxon>
        <taxon>Tetranychus</taxon>
    </lineage>
</organism>
<evidence type="ECO:0000313" key="8">
    <source>
        <dbReference type="Proteomes" id="UP000015104"/>
    </source>
</evidence>
<dbReference type="InterPro" id="IPR036186">
    <property type="entry name" value="Serpin_sf"/>
</dbReference>
<evidence type="ECO:0000256" key="2">
    <source>
        <dbReference type="ARBA" id="ARBA00022690"/>
    </source>
</evidence>
<dbReference type="HOGENOM" id="CLU_023330_0_3_1"/>
<keyword evidence="8" id="KW-1185">Reference proteome</keyword>
<dbReference type="InterPro" id="IPR000215">
    <property type="entry name" value="Serpin_fam"/>
</dbReference>
<dbReference type="SMART" id="SM00093">
    <property type="entry name" value="SERPIN"/>
    <property type="match status" value="1"/>
</dbReference>
<dbReference type="InterPro" id="IPR023795">
    <property type="entry name" value="Serpin_CS"/>
</dbReference>
<keyword evidence="4" id="KW-0325">Glycoprotein</keyword>
<dbReference type="PANTHER" id="PTHR11461">
    <property type="entry name" value="SERINE PROTEASE INHIBITOR, SERPIN"/>
    <property type="match status" value="1"/>
</dbReference>
<dbReference type="InterPro" id="IPR042185">
    <property type="entry name" value="Serpin_sf_2"/>
</dbReference>
<feature type="domain" description="Serpin" evidence="6">
    <location>
        <begin position="13"/>
        <end position="384"/>
    </location>
</feature>
<dbReference type="CDD" id="cd00172">
    <property type="entry name" value="serpin"/>
    <property type="match status" value="1"/>
</dbReference>
<dbReference type="GO" id="GO:0004867">
    <property type="term" value="F:serine-type endopeptidase inhibitor activity"/>
    <property type="evidence" value="ECO:0007669"/>
    <property type="project" value="UniProtKB-KW"/>
</dbReference>
<dbReference type="InterPro" id="IPR023796">
    <property type="entry name" value="Serpin_dom"/>
</dbReference>
<evidence type="ECO:0000256" key="3">
    <source>
        <dbReference type="ARBA" id="ARBA00022900"/>
    </source>
</evidence>
<dbReference type="Gene3D" id="2.30.39.10">
    <property type="entry name" value="Alpha-1-antitrypsin, domain 1"/>
    <property type="match status" value="1"/>
</dbReference>
<protein>
    <recommendedName>
        <fullName evidence="6">Serpin domain-containing protein</fullName>
    </recommendedName>
</protein>
<dbReference type="GO" id="GO:0005615">
    <property type="term" value="C:extracellular space"/>
    <property type="evidence" value="ECO:0007669"/>
    <property type="project" value="InterPro"/>
</dbReference>
<evidence type="ECO:0000313" key="7">
    <source>
        <dbReference type="EnsemblMetazoa" id="tetur10g04760.1"/>
    </source>
</evidence>
<reference evidence="7" key="2">
    <citation type="submission" date="2015-06" db="UniProtKB">
        <authorList>
            <consortium name="EnsemblMetazoa"/>
        </authorList>
    </citation>
    <scope>IDENTIFICATION</scope>
</reference>